<dbReference type="Pfam" id="PF20680">
    <property type="entry name" value="DUF6817"/>
    <property type="match status" value="1"/>
</dbReference>
<comment type="caution">
    <text evidence="2">The sequence shown here is derived from an EMBL/GenBank/DDBJ whole genome shotgun (WGS) entry which is preliminary data.</text>
</comment>
<sequence length="187" mass="20224">MFMAIDRRAAAETWLRTRGADGIDHPGGTLLAHLGRVRTLLAEWGAAGDVQLAGLCHAAYGTDGFDVALLPPDERPVLAEVIGPEAEALVYLYGGCDRGRTYPELARPVVTFTDRFGGGRHVPPESDLRAFMEITAANELDVVRHNCELADRHGAALAALFDRTRRHLSAPATHAWTAFASRSRPAT</sequence>
<reference evidence="2 3" key="1">
    <citation type="submission" date="2019-03" db="EMBL/GenBank/DDBJ databases">
        <title>Draft genome sequences of novel Actinobacteria.</title>
        <authorList>
            <person name="Sahin N."/>
            <person name="Ay H."/>
            <person name="Saygin H."/>
        </authorList>
    </citation>
    <scope>NUCLEOTIDE SEQUENCE [LARGE SCALE GENOMIC DNA]</scope>
    <source>
        <strain evidence="2 3">DSM 45941</strain>
    </source>
</reference>
<protein>
    <recommendedName>
        <fullName evidence="1">DUF6817 domain-containing protein</fullName>
    </recommendedName>
</protein>
<dbReference type="OrthoDB" id="333547at2"/>
<organism evidence="2 3">
    <name type="scientific">Actinomadura darangshiensis</name>
    <dbReference type="NCBI Taxonomy" id="705336"/>
    <lineage>
        <taxon>Bacteria</taxon>
        <taxon>Bacillati</taxon>
        <taxon>Actinomycetota</taxon>
        <taxon>Actinomycetes</taxon>
        <taxon>Streptosporangiales</taxon>
        <taxon>Thermomonosporaceae</taxon>
        <taxon>Actinomadura</taxon>
    </lineage>
</organism>
<dbReference type="AlphaFoldDB" id="A0A4R5BSD8"/>
<accession>A0A4R5BSD8</accession>
<dbReference type="EMBL" id="SMKY01000015">
    <property type="protein sequence ID" value="TDD88929.1"/>
    <property type="molecule type" value="Genomic_DNA"/>
</dbReference>
<evidence type="ECO:0000313" key="2">
    <source>
        <dbReference type="EMBL" id="TDD88929.1"/>
    </source>
</evidence>
<dbReference type="InterPro" id="IPR049202">
    <property type="entry name" value="DUF6817"/>
</dbReference>
<name>A0A4R5BSD8_9ACTN</name>
<evidence type="ECO:0000313" key="3">
    <source>
        <dbReference type="Proteomes" id="UP000295578"/>
    </source>
</evidence>
<feature type="domain" description="DUF6817" evidence="1">
    <location>
        <begin position="14"/>
        <end position="98"/>
    </location>
</feature>
<proteinExistence type="predicted"/>
<gene>
    <name evidence="2" type="ORF">E1293_05705</name>
</gene>
<keyword evidence="3" id="KW-1185">Reference proteome</keyword>
<dbReference type="Proteomes" id="UP000295578">
    <property type="component" value="Unassembled WGS sequence"/>
</dbReference>
<evidence type="ECO:0000259" key="1">
    <source>
        <dbReference type="Pfam" id="PF20680"/>
    </source>
</evidence>